<reference evidence="6" key="1">
    <citation type="submission" date="2022-03" db="EMBL/GenBank/DDBJ databases">
        <authorList>
            <person name="Martin C."/>
        </authorList>
    </citation>
    <scope>NUCLEOTIDE SEQUENCE</scope>
</reference>
<name>A0A8S4Q5I4_OWEFU</name>
<evidence type="ECO:0000256" key="4">
    <source>
        <dbReference type="SAM" id="MobiDB-lite"/>
    </source>
</evidence>
<keyword evidence="7" id="KW-1185">Reference proteome</keyword>
<dbReference type="CDD" id="cd00174">
    <property type="entry name" value="SH3"/>
    <property type="match status" value="1"/>
</dbReference>
<feature type="region of interest" description="Disordered" evidence="4">
    <location>
        <begin position="209"/>
        <end position="248"/>
    </location>
</feature>
<accession>A0A8S4Q5I4</accession>
<feature type="compositionally biased region" description="Basic and acidic residues" evidence="4">
    <location>
        <begin position="160"/>
        <end position="176"/>
    </location>
</feature>
<keyword evidence="3" id="KW-0175">Coiled coil</keyword>
<proteinExistence type="predicted"/>
<dbReference type="PROSITE" id="PS50002">
    <property type="entry name" value="SH3"/>
    <property type="match status" value="1"/>
</dbReference>
<feature type="compositionally biased region" description="Polar residues" evidence="4">
    <location>
        <begin position="391"/>
        <end position="414"/>
    </location>
</feature>
<feature type="compositionally biased region" description="Basic and acidic residues" evidence="4">
    <location>
        <begin position="309"/>
        <end position="322"/>
    </location>
</feature>
<dbReference type="Gene3D" id="2.30.30.40">
    <property type="entry name" value="SH3 Domains"/>
    <property type="match status" value="1"/>
</dbReference>
<evidence type="ECO:0000259" key="5">
    <source>
        <dbReference type="PROSITE" id="PS50002"/>
    </source>
</evidence>
<dbReference type="OrthoDB" id="9991832at2759"/>
<feature type="region of interest" description="Disordered" evidence="4">
    <location>
        <begin position="429"/>
        <end position="526"/>
    </location>
</feature>
<feature type="region of interest" description="Disordered" evidence="4">
    <location>
        <begin position="841"/>
        <end position="891"/>
    </location>
</feature>
<protein>
    <recommendedName>
        <fullName evidence="5">SH3 domain-containing protein</fullName>
    </recommendedName>
</protein>
<comment type="caution">
    <text evidence="6">The sequence shown here is derived from an EMBL/GenBank/DDBJ whole genome shotgun (WGS) entry which is preliminary data.</text>
</comment>
<dbReference type="InterPro" id="IPR001452">
    <property type="entry name" value="SH3_domain"/>
</dbReference>
<feature type="region of interest" description="Disordered" evidence="4">
    <location>
        <begin position="309"/>
        <end position="414"/>
    </location>
</feature>
<dbReference type="Proteomes" id="UP000749559">
    <property type="component" value="Unassembled WGS sequence"/>
</dbReference>
<dbReference type="EMBL" id="CAIIXF020000012">
    <property type="protein sequence ID" value="CAH1801814.1"/>
    <property type="molecule type" value="Genomic_DNA"/>
</dbReference>
<feature type="compositionally biased region" description="Polar residues" evidence="4">
    <location>
        <begin position="363"/>
        <end position="383"/>
    </location>
</feature>
<sequence>MANLCVPLRSKKIPKGNIKKKTPDEVYGFITHRGGKDDTYGFVTYNPKSAKHRYLRLQLTPGTSHNNKLNQKDTQSNNKASNNEHLKAFDAYKEIKAIKVTPDIANGDLKTVEDDTETLEGSKESKHCPIYDNIGNKNDVEYMNGVVQVGSEVEQTSTKDPTDKALPEETVKGTPKERKHLGFRAHPPFVEVHPPGLFKATMIHIHDTTDSSDTASSRLQYLTTSSEDSSEDESAPWPGRGPPGVIKVPDRSIRDIAREHIQRNACVEQLNTSELQRFNYNGVLDIIKDYENDPKERFAKTRKLPLEKTHKLSMEDTHKLSDDTSDYDTPPPLPPKIIYVQATDATSSSEIDNNEACHDKSKSATIPNQVGQKQHSTKQSGNTKKPEIDTATDTNDSGNDSPQDRSNNSEDISVNSSIDAELDRWLAEQKGQKPPLPPRINNSSIKDNTQRRKTQIPQEKSDKRLEQSIESSMPSAIEEIIDTPDSPGNYETIDNWLNQQKSPSTDTTKEQKDTSDKSNMKLDSTKHFNSCCDANLEKWLDEQKSKKPKENSKQPKVNIKLRKNISQKDPSDHENKLSRNLTWSLGATSSTPVPSSIIVSPRAYVKDTTSMTLCDIIECLQNANSLKPVYIKMHVRAEYTPDDDWTAKDEIKVESETIVNALYKQGEWAFVRTEDERGGFVPYKNLEPVNYKPIKVTDFCQQFPADGLESVIETTEDDSAFLPYGKHQNDTIPAVQGTQITQTINHQNTSTELEEDIYVEMNSPITTSHARSRSLPETLSSPTLSPRTKPLSSMKPCGCTDHHNCKASNIRTQHDPNGVSETVLKRIDKKCEINKILRVRSRSKNSSKRPSCDRKLYTDSSAQSIDPLENNSATGKSSSNKHNQQDMTRAIHQRRCSEDSLLSPIAAAQIYLHDSDDSEVFNTTNAKINAEQMKEDINTVKNTNQKSSANLERLRNLKSQLAGMNANDIADDLVQESIDMLENHLQNQLHKKTSVDPRSLPVEFDQGSTDSKEFTGEMLVGGDCTFIEHSIQSEKTTLGPSRNLLSPELFSEDMEISQQASSGHGTLSSYIDEGMAQGMEPQSSRSRMKSQDSLERCKSWLDELYSKSHDHNQRRTSAPSIHLKTIKRPKKPKTKDPFGLVDDLSPIVARPEIRTFDTRTLETRSSDGGTLYQNTKYRDILFNEEEEPIYEEYSLKNSKGNPPQKTMSDAIRGYASSTNTMETVIYNKSKCPKISKQPHSELERSRSKSELKLANIMDRNRNDDQYIQLSNAMKVSTEPKTHPNEQTDTTEKLMVLFDFEAKQENDLTVRKKEVVKLLENDDPHWVLVENGNGQQGYIPESYTTNLIKLHLDPKAKTTYF</sequence>
<feature type="compositionally biased region" description="Polar residues" evidence="4">
    <location>
        <begin position="60"/>
        <end position="81"/>
    </location>
</feature>
<evidence type="ECO:0000313" key="6">
    <source>
        <dbReference type="EMBL" id="CAH1801814.1"/>
    </source>
</evidence>
<gene>
    <name evidence="6" type="ORF">OFUS_LOCUS25559</name>
</gene>
<dbReference type="SUPFAM" id="SSF50044">
    <property type="entry name" value="SH3-domain"/>
    <property type="match status" value="1"/>
</dbReference>
<feature type="compositionally biased region" description="Low complexity" evidence="4">
    <location>
        <begin position="773"/>
        <end position="793"/>
    </location>
</feature>
<feature type="compositionally biased region" description="Polar residues" evidence="4">
    <location>
        <begin position="495"/>
        <end position="506"/>
    </location>
</feature>
<dbReference type="SMART" id="SM00326">
    <property type="entry name" value="SH3"/>
    <property type="match status" value="2"/>
</dbReference>
<evidence type="ECO:0000256" key="2">
    <source>
        <dbReference type="PROSITE-ProRule" id="PRU00192"/>
    </source>
</evidence>
<organism evidence="6 7">
    <name type="scientific">Owenia fusiformis</name>
    <name type="common">Polychaete worm</name>
    <dbReference type="NCBI Taxonomy" id="6347"/>
    <lineage>
        <taxon>Eukaryota</taxon>
        <taxon>Metazoa</taxon>
        <taxon>Spiralia</taxon>
        <taxon>Lophotrochozoa</taxon>
        <taxon>Annelida</taxon>
        <taxon>Polychaeta</taxon>
        <taxon>Sedentaria</taxon>
        <taxon>Canalipalpata</taxon>
        <taxon>Sabellida</taxon>
        <taxon>Oweniida</taxon>
        <taxon>Oweniidae</taxon>
        <taxon>Owenia</taxon>
    </lineage>
</organism>
<dbReference type="Pfam" id="PF00018">
    <property type="entry name" value="SH3_1"/>
    <property type="match status" value="1"/>
</dbReference>
<feature type="region of interest" description="Disordered" evidence="4">
    <location>
        <begin position="542"/>
        <end position="576"/>
    </location>
</feature>
<feature type="compositionally biased region" description="Polar residues" evidence="4">
    <location>
        <begin position="858"/>
        <end position="887"/>
    </location>
</feature>
<feature type="compositionally biased region" description="Basic and acidic residues" evidence="4">
    <location>
        <begin position="542"/>
        <end position="553"/>
    </location>
</feature>
<evidence type="ECO:0000313" key="7">
    <source>
        <dbReference type="Proteomes" id="UP000749559"/>
    </source>
</evidence>
<feature type="coiled-coil region" evidence="3">
    <location>
        <begin position="930"/>
        <end position="957"/>
    </location>
</feature>
<feature type="compositionally biased region" description="Basic and acidic residues" evidence="4">
    <location>
        <begin position="507"/>
        <end position="526"/>
    </location>
</feature>
<evidence type="ECO:0000256" key="1">
    <source>
        <dbReference type="ARBA" id="ARBA00022443"/>
    </source>
</evidence>
<evidence type="ECO:0000256" key="3">
    <source>
        <dbReference type="SAM" id="Coils"/>
    </source>
</evidence>
<feature type="region of interest" description="Disordered" evidence="4">
    <location>
        <begin position="767"/>
        <end position="795"/>
    </location>
</feature>
<keyword evidence="1 2" id="KW-0728">SH3 domain</keyword>
<dbReference type="InterPro" id="IPR036028">
    <property type="entry name" value="SH3-like_dom_sf"/>
</dbReference>
<feature type="domain" description="SH3" evidence="5">
    <location>
        <begin position="1288"/>
        <end position="1348"/>
    </location>
</feature>
<feature type="region of interest" description="Disordered" evidence="4">
    <location>
        <begin position="60"/>
        <end position="82"/>
    </location>
</feature>
<feature type="region of interest" description="Disordered" evidence="4">
    <location>
        <begin position="152"/>
        <end position="178"/>
    </location>
</feature>